<comment type="subcellular location">
    <subcellularLocation>
        <location evidence="1">Nucleus</location>
    </subcellularLocation>
</comment>
<evidence type="ECO:0000259" key="15">
    <source>
        <dbReference type="Pfam" id="PF23231"/>
    </source>
</evidence>
<proteinExistence type="inferred from homology"/>
<keyword evidence="7" id="KW-0508">mRNA splicing</keyword>
<dbReference type="GO" id="GO:0000349">
    <property type="term" value="P:generation of catalytic spliceosome for first transesterification step"/>
    <property type="evidence" value="ECO:0007669"/>
    <property type="project" value="TreeGrafter"/>
</dbReference>
<evidence type="ECO:0000256" key="8">
    <source>
        <dbReference type="ARBA" id="ARBA00023242"/>
    </source>
</evidence>
<evidence type="ECO:0000256" key="9">
    <source>
        <dbReference type="ARBA" id="ARBA00037272"/>
    </source>
</evidence>
<evidence type="ECO:0000256" key="11">
    <source>
        <dbReference type="ARBA" id="ARBA00067212"/>
    </source>
</evidence>
<comment type="caution">
    <text evidence="17">The sequence shown here is derived from an EMBL/GenBank/DDBJ whole genome shotgun (WGS) entry which is preliminary data.</text>
</comment>
<evidence type="ECO:0000256" key="10">
    <source>
        <dbReference type="ARBA" id="ARBA00039472"/>
    </source>
</evidence>
<dbReference type="STRING" id="98765.A0A2R6NFK3"/>
<dbReference type="InterPro" id="IPR055430">
    <property type="entry name" value="HAT_Syf1_CNRKL1_C"/>
</dbReference>
<evidence type="ECO:0000313" key="17">
    <source>
        <dbReference type="EMBL" id="PSR71160.1"/>
    </source>
</evidence>
<dbReference type="Pfam" id="PF23231">
    <property type="entry name" value="HAT_Syf1_CNRKL1_C"/>
    <property type="match status" value="1"/>
</dbReference>
<dbReference type="GO" id="GO:0071014">
    <property type="term" value="C:post-mRNA release spliceosomal complex"/>
    <property type="evidence" value="ECO:0007669"/>
    <property type="project" value="TreeGrafter"/>
</dbReference>
<keyword evidence="4" id="KW-0507">mRNA processing</keyword>
<keyword evidence="8" id="KW-0539">Nucleus</keyword>
<evidence type="ECO:0000256" key="5">
    <source>
        <dbReference type="ARBA" id="ARBA00022728"/>
    </source>
</evidence>
<organism evidence="17 18">
    <name type="scientific">Hermanssonia centrifuga</name>
    <dbReference type="NCBI Taxonomy" id="98765"/>
    <lineage>
        <taxon>Eukaryota</taxon>
        <taxon>Fungi</taxon>
        <taxon>Dikarya</taxon>
        <taxon>Basidiomycota</taxon>
        <taxon>Agaricomycotina</taxon>
        <taxon>Agaricomycetes</taxon>
        <taxon>Polyporales</taxon>
        <taxon>Meruliaceae</taxon>
        <taxon>Hermanssonia</taxon>
    </lineage>
</organism>
<comment type="subunit">
    <text evidence="3">Associated with the spliceosome.</text>
</comment>
<evidence type="ECO:0000259" key="14">
    <source>
        <dbReference type="Pfam" id="PF23220"/>
    </source>
</evidence>
<dbReference type="GO" id="GO:0071007">
    <property type="term" value="C:U2-type catalytic step 2 spliceosome"/>
    <property type="evidence" value="ECO:0007669"/>
    <property type="project" value="TreeGrafter"/>
</dbReference>
<accession>A0A2R6NFK3</accession>
<dbReference type="InterPro" id="IPR055433">
    <property type="entry name" value="HAT_Syf1-like_N"/>
</dbReference>
<dbReference type="InterPro" id="IPR011990">
    <property type="entry name" value="TPR-like_helical_dom_sf"/>
</dbReference>
<feature type="compositionally biased region" description="Basic and acidic residues" evidence="13">
    <location>
        <begin position="1001"/>
        <end position="1011"/>
    </location>
</feature>
<evidence type="ECO:0000256" key="13">
    <source>
        <dbReference type="SAM" id="MobiDB-lite"/>
    </source>
</evidence>
<dbReference type="FunFam" id="1.25.40.10:FF:000137">
    <property type="entry name" value="Pre-mRNA-splicing factor syf1"/>
    <property type="match status" value="1"/>
</dbReference>
<evidence type="ECO:0000256" key="6">
    <source>
        <dbReference type="ARBA" id="ARBA00022737"/>
    </source>
</evidence>
<feature type="domain" description="Pre-mRNA-splicing factor SYF1 central HAT repeats" evidence="14">
    <location>
        <begin position="397"/>
        <end position="555"/>
    </location>
</feature>
<dbReference type="EMBL" id="MLYV02001294">
    <property type="protein sequence ID" value="PSR71160.1"/>
    <property type="molecule type" value="Genomic_DNA"/>
</dbReference>
<sequence>MPTAASTTLTVESIQAYFPLTFPTPTPTSHLDLVSTRDLHREEDLLRNPNSFRTWWTAIQNTKEAAATLQKTEALLDLPSADVAALLGPLASPNARKSLQRLTYLYEAALVQFPASFKLWKSYLQTRMSYVLGKLILRKRAGGKKKFPEMGQALEDEQDDLEKWEGGLDGVVGWEEWKSLVATFERALMWLPRMPRLWLLYLSIFNHPFCPPQLSHTHARRTYDRALRTLPPSLHSRIWVRYLLWAESRGGSTTVAIYRRYLQVDPSITERYTALLLSPENPTPRPLEAAKLLLSLARKAAKNEYTSPEGKSPYQLLCEWLEVAEQYAEEVGFDVDETIISNAAIAKAEEEELSAPQPSAEPAAVNGTLIRFAGPAVAVDSDGKILSPYEEDEDPTSTRKLNIERIIKKDGLEIYKDQAGRLWTGLATYWIKRGEFDHAKSTFEEGIASVLTIKDFTQIFDAYAEFSESLISAMMESLANPDEDEEEDEVKETEAELDEKMKEFEELMDRRPFLVNDVLIRRNPNDVQEWEKRVALWGEDDEKVVETYTQSLSTVNPRRATANFHRLYVNFAKFYEEGGTTGEAEPDLDNARKILEKATKVNFKNVDDLAEVWCEWADMEVRHENYDEAIRVMQRASATPKNVKINYHDHSLSVQTRLFKSLKLWSFYVDLEESLGTVESAKAVYDKILELRIANAQVIVNYAAFLEENQYFEESFKVYERGVELFTFPVSFEIWNIYLAKFIKRYGGEKVERTRDLFEQALEKCPPKSCKPIFLMYATFEEEHGLAKRAMAVYDRATQVVGDQDKFQVKILLKFETNALLNMINSQLFTIYIAKAAANYGLPSTRPIYERALEILPDRQTAEMCLRFANMERKLGEIDRARAIYAHASQFCDPRVNPNFWAEWNSFEIETGSEDTFREMLRIKRSVQAQFNTEASYLAAQMASKQGAGEVEEEEEEPADPMAAAEKQAGGVKGPAFVAAKENPNVPLREEQAQPAAGNEDEIHISDDEDL</sequence>
<evidence type="ECO:0000256" key="4">
    <source>
        <dbReference type="ARBA" id="ARBA00022664"/>
    </source>
</evidence>
<dbReference type="Pfam" id="PF23233">
    <property type="entry name" value="HAT_Syf1_CNRKL1_N"/>
    <property type="match status" value="1"/>
</dbReference>
<feature type="domain" description="Pre-mRNA-splicing factor Syf1/CRNKL1-like C-terminal HAT-repeats" evidence="15">
    <location>
        <begin position="557"/>
        <end position="969"/>
    </location>
</feature>
<dbReference type="Proteomes" id="UP000186601">
    <property type="component" value="Unassembled WGS sequence"/>
</dbReference>
<evidence type="ECO:0000256" key="3">
    <source>
        <dbReference type="ARBA" id="ARBA00011524"/>
    </source>
</evidence>
<dbReference type="InterPro" id="IPR003107">
    <property type="entry name" value="HAT"/>
</dbReference>
<comment type="function">
    <text evidence="9">Involved in pre-mRNA splicing and cell cycle progression.</text>
</comment>
<keyword evidence="6" id="KW-0677">Repeat</keyword>
<dbReference type="AlphaFoldDB" id="A0A2R6NFK3"/>
<feature type="compositionally biased region" description="Acidic residues" evidence="13">
    <location>
        <begin position="950"/>
        <end position="959"/>
    </location>
</feature>
<evidence type="ECO:0000256" key="7">
    <source>
        <dbReference type="ARBA" id="ARBA00023187"/>
    </source>
</evidence>
<evidence type="ECO:0000259" key="16">
    <source>
        <dbReference type="Pfam" id="PF23233"/>
    </source>
</evidence>
<dbReference type="InterPro" id="IPR056350">
    <property type="entry name" value="HAT_Syf1_central"/>
</dbReference>
<dbReference type="SMART" id="SM00386">
    <property type="entry name" value="HAT"/>
    <property type="match status" value="12"/>
</dbReference>
<feature type="coiled-coil region" evidence="12">
    <location>
        <begin position="483"/>
        <end position="510"/>
    </location>
</feature>
<evidence type="ECO:0000256" key="12">
    <source>
        <dbReference type="SAM" id="Coils"/>
    </source>
</evidence>
<protein>
    <recommendedName>
        <fullName evidence="10">Pre-mRNA-splicing factor SYF1</fullName>
    </recommendedName>
    <alternativeName>
        <fullName evidence="11">Pre-mRNA-splicing factor syf1</fullName>
    </alternativeName>
</protein>
<feature type="region of interest" description="Disordered" evidence="13">
    <location>
        <begin position="943"/>
        <end position="1011"/>
    </location>
</feature>
<dbReference type="PANTHER" id="PTHR11246:SF5">
    <property type="entry name" value="PRE-MRNA-SPLICING FACTOR SYF1"/>
    <property type="match status" value="1"/>
</dbReference>
<keyword evidence="5" id="KW-0747">Spliceosome</keyword>
<evidence type="ECO:0000256" key="1">
    <source>
        <dbReference type="ARBA" id="ARBA00004123"/>
    </source>
</evidence>
<evidence type="ECO:0000313" key="18">
    <source>
        <dbReference type="Proteomes" id="UP000186601"/>
    </source>
</evidence>
<evidence type="ECO:0000256" key="2">
    <source>
        <dbReference type="ARBA" id="ARBA00008644"/>
    </source>
</evidence>
<dbReference type="Gene3D" id="1.25.40.10">
    <property type="entry name" value="Tetratricopeptide repeat domain"/>
    <property type="match status" value="4"/>
</dbReference>
<dbReference type="OrthoDB" id="10067343at2759"/>
<feature type="domain" description="Pre-mRNA-splicing factor Syf1-like N-terminal HAT-repeats" evidence="16">
    <location>
        <begin position="175"/>
        <end position="266"/>
    </location>
</feature>
<dbReference type="SUPFAM" id="SSF48452">
    <property type="entry name" value="TPR-like"/>
    <property type="match status" value="4"/>
</dbReference>
<gene>
    <name evidence="17" type="ORF">PHLCEN_2v13006</name>
</gene>
<keyword evidence="12" id="KW-0175">Coiled coil</keyword>
<dbReference type="InterPro" id="IPR045075">
    <property type="entry name" value="Syf1-like"/>
</dbReference>
<dbReference type="Pfam" id="PF23220">
    <property type="entry name" value="HAT_Syf1_M"/>
    <property type="match status" value="1"/>
</dbReference>
<keyword evidence="18" id="KW-1185">Reference proteome</keyword>
<dbReference type="GO" id="GO:0000974">
    <property type="term" value="C:Prp19 complex"/>
    <property type="evidence" value="ECO:0007669"/>
    <property type="project" value="TreeGrafter"/>
</dbReference>
<name>A0A2R6NFK3_9APHY</name>
<dbReference type="PANTHER" id="PTHR11246">
    <property type="entry name" value="PRE-MRNA SPLICING FACTOR"/>
    <property type="match status" value="1"/>
</dbReference>
<comment type="similarity">
    <text evidence="2">Belongs to the crooked-neck family.</text>
</comment>
<dbReference type="FunFam" id="1.25.40.10:FF:001378">
    <property type="entry name" value="Pre-mRNA-splicing factor SYF1"/>
    <property type="match status" value="1"/>
</dbReference>
<dbReference type="FunFam" id="1.25.40.10:FF:000023">
    <property type="entry name" value="Pre-mRNA-splicing factor SYF1"/>
    <property type="match status" value="1"/>
</dbReference>
<reference evidence="17 18" key="1">
    <citation type="submission" date="2018-02" db="EMBL/GenBank/DDBJ databases">
        <title>Genome sequence of the basidiomycete white-rot fungus Phlebia centrifuga.</title>
        <authorList>
            <person name="Granchi Z."/>
            <person name="Peng M."/>
            <person name="de Vries R.P."/>
            <person name="Hilden K."/>
            <person name="Makela M.R."/>
            <person name="Grigoriev I."/>
            <person name="Riley R."/>
        </authorList>
    </citation>
    <scope>NUCLEOTIDE SEQUENCE [LARGE SCALE GENOMIC DNA]</scope>
    <source>
        <strain evidence="17 18">FBCC195</strain>
    </source>
</reference>